<comment type="caution">
    <text evidence="2">The sequence shown here is derived from an EMBL/GenBank/DDBJ whole genome shotgun (WGS) entry which is preliminary data.</text>
</comment>
<feature type="region of interest" description="Disordered" evidence="1">
    <location>
        <begin position="1"/>
        <end position="23"/>
    </location>
</feature>
<keyword evidence="3" id="KW-1185">Reference proteome</keyword>
<dbReference type="EMBL" id="BMAW01043281">
    <property type="protein sequence ID" value="GFS38565.1"/>
    <property type="molecule type" value="Genomic_DNA"/>
</dbReference>
<evidence type="ECO:0000256" key="1">
    <source>
        <dbReference type="SAM" id="MobiDB-lite"/>
    </source>
</evidence>
<gene>
    <name evidence="2" type="ORF">NPIL_486671</name>
</gene>
<protein>
    <submittedName>
        <fullName evidence="2">Uncharacterized protein</fullName>
    </submittedName>
</protein>
<dbReference type="Proteomes" id="UP000887013">
    <property type="component" value="Unassembled WGS sequence"/>
</dbReference>
<evidence type="ECO:0000313" key="2">
    <source>
        <dbReference type="EMBL" id="GFS38565.1"/>
    </source>
</evidence>
<feature type="compositionally biased region" description="Polar residues" evidence="1">
    <location>
        <begin position="1"/>
        <end position="10"/>
    </location>
</feature>
<reference evidence="2" key="1">
    <citation type="submission" date="2020-08" db="EMBL/GenBank/DDBJ databases">
        <title>Multicomponent nature underlies the extraordinary mechanical properties of spider dragline silk.</title>
        <authorList>
            <person name="Kono N."/>
            <person name="Nakamura H."/>
            <person name="Mori M."/>
            <person name="Yoshida Y."/>
            <person name="Ohtoshi R."/>
            <person name="Malay A.D."/>
            <person name="Moran D.A.P."/>
            <person name="Tomita M."/>
            <person name="Numata K."/>
            <person name="Arakawa K."/>
        </authorList>
    </citation>
    <scope>NUCLEOTIDE SEQUENCE</scope>
</reference>
<organism evidence="2 3">
    <name type="scientific">Nephila pilipes</name>
    <name type="common">Giant wood spider</name>
    <name type="synonym">Nephila maculata</name>
    <dbReference type="NCBI Taxonomy" id="299642"/>
    <lineage>
        <taxon>Eukaryota</taxon>
        <taxon>Metazoa</taxon>
        <taxon>Ecdysozoa</taxon>
        <taxon>Arthropoda</taxon>
        <taxon>Chelicerata</taxon>
        <taxon>Arachnida</taxon>
        <taxon>Araneae</taxon>
        <taxon>Araneomorphae</taxon>
        <taxon>Entelegynae</taxon>
        <taxon>Araneoidea</taxon>
        <taxon>Nephilidae</taxon>
        <taxon>Nephila</taxon>
    </lineage>
</organism>
<sequence>MFGSSDSAVTRGSACFNTDPKYGSDKKYLQIDAFILNKLMNNLPTRKVSDKDLNYSYSTKLADLKFSIPKKIDLANYFFSCLSSEQIIKSVKEPIAQNTVFG</sequence>
<name>A0A8X6MBV8_NEPPI</name>
<evidence type="ECO:0000313" key="3">
    <source>
        <dbReference type="Proteomes" id="UP000887013"/>
    </source>
</evidence>
<accession>A0A8X6MBV8</accession>
<proteinExistence type="predicted"/>
<dbReference type="AlphaFoldDB" id="A0A8X6MBV8"/>